<organism evidence="1">
    <name type="scientific">Arion vulgaris</name>
    <dbReference type="NCBI Taxonomy" id="1028688"/>
    <lineage>
        <taxon>Eukaryota</taxon>
        <taxon>Metazoa</taxon>
        <taxon>Spiralia</taxon>
        <taxon>Lophotrochozoa</taxon>
        <taxon>Mollusca</taxon>
        <taxon>Gastropoda</taxon>
        <taxon>Heterobranchia</taxon>
        <taxon>Euthyneura</taxon>
        <taxon>Panpulmonata</taxon>
        <taxon>Eupulmonata</taxon>
        <taxon>Stylommatophora</taxon>
        <taxon>Helicina</taxon>
        <taxon>Arionoidea</taxon>
        <taxon>Arionidae</taxon>
        <taxon>Arion</taxon>
    </lineage>
</organism>
<name>A0A0B6XXC0_9EUPU</name>
<sequence>MATGHILPGYGEPVTRLRRLRSIGNYYPLDSSVLREFEQNTQLSQKEFNHIRENARQLWGKQTNRATTYNTYF</sequence>
<accession>A0A0B6XXC0</accession>
<dbReference type="EMBL" id="HACG01001679">
    <property type="protein sequence ID" value="CEK48544.1"/>
    <property type="molecule type" value="Transcribed_RNA"/>
</dbReference>
<gene>
    <name evidence="1" type="primary">ORF4362</name>
</gene>
<evidence type="ECO:0000313" key="1">
    <source>
        <dbReference type="EMBL" id="CEK48544.1"/>
    </source>
</evidence>
<proteinExistence type="predicted"/>
<reference evidence="1" key="1">
    <citation type="submission" date="2014-12" db="EMBL/GenBank/DDBJ databases">
        <title>Insight into the proteome of Arion vulgaris.</title>
        <authorList>
            <person name="Aradska J."/>
            <person name="Bulat T."/>
            <person name="Smidak R."/>
            <person name="Sarate P."/>
            <person name="Gangsoo J."/>
            <person name="Sialana F."/>
            <person name="Bilban M."/>
            <person name="Lubec G."/>
        </authorList>
    </citation>
    <scope>NUCLEOTIDE SEQUENCE</scope>
    <source>
        <tissue evidence="1">Skin</tissue>
    </source>
</reference>
<protein>
    <submittedName>
        <fullName evidence="1">Uncharacterized protein</fullName>
    </submittedName>
</protein>
<feature type="non-terminal residue" evidence="1">
    <location>
        <position position="73"/>
    </location>
</feature>
<dbReference type="AlphaFoldDB" id="A0A0B6XXC0"/>